<dbReference type="GeneID" id="20235665"/>
<protein>
    <submittedName>
        <fullName evidence="1">Uncharacterized protein</fullName>
    </submittedName>
</protein>
<dbReference type="OrthoDB" id="5371837at2759"/>
<evidence type="ECO:0000313" key="1">
    <source>
        <dbReference type="EMBL" id="ESP05514.1"/>
    </source>
</evidence>
<proteinExistence type="predicted"/>
<name>V4AMX3_LOTGI</name>
<dbReference type="KEGG" id="lgi:LOTGIDRAFT_152369"/>
<dbReference type="RefSeq" id="XP_009044059.1">
    <property type="nucleotide sequence ID" value="XM_009045811.1"/>
</dbReference>
<keyword evidence="2" id="KW-1185">Reference proteome</keyword>
<dbReference type="HOGENOM" id="CLU_2294803_0_0_1"/>
<evidence type="ECO:0000313" key="2">
    <source>
        <dbReference type="Proteomes" id="UP000030746"/>
    </source>
</evidence>
<gene>
    <name evidence="1" type="ORF">LOTGIDRAFT_152369</name>
</gene>
<dbReference type="Proteomes" id="UP000030746">
    <property type="component" value="Unassembled WGS sequence"/>
</dbReference>
<sequence>MANEGFTVPSQFGDGSNTPKAAVLIIIGEPSSEEHRDLILAELTKDWMCRVKKEIESTGVEEPAELFIYLFIWCTIDKAVDFLYWSEFLAGAPKYLIGFEK</sequence>
<organism evidence="1 2">
    <name type="scientific">Lottia gigantea</name>
    <name type="common">Giant owl limpet</name>
    <dbReference type="NCBI Taxonomy" id="225164"/>
    <lineage>
        <taxon>Eukaryota</taxon>
        <taxon>Metazoa</taxon>
        <taxon>Spiralia</taxon>
        <taxon>Lophotrochozoa</taxon>
        <taxon>Mollusca</taxon>
        <taxon>Gastropoda</taxon>
        <taxon>Patellogastropoda</taxon>
        <taxon>Lottioidea</taxon>
        <taxon>Lottiidae</taxon>
        <taxon>Lottia</taxon>
    </lineage>
</organism>
<dbReference type="CTD" id="20235665"/>
<dbReference type="AlphaFoldDB" id="V4AMX3"/>
<accession>V4AMX3</accession>
<dbReference type="EMBL" id="KB199650">
    <property type="protein sequence ID" value="ESP05514.1"/>
    <property type="molecule type" value="Genomic_DNA"/>
</dbReference>
<reference evidence="1 2" key="1">
    <citation type="journal article" date="2013" name="Nature">
        <title>Insights into bilaterian evolution from three spiralian genomes.</title>
        <authorList>
            <person name="Simakov O."/>
            <person name="Marletaz F."/>
            <person name="Cho S.J."/>
            <person name="Edsinger-Gonzales E."/>
            <person name="Havlak P."/>
            <person name="Hellsten U."/>
            <person name="Kuo D.H."/>
            <person name="Larsson T."/>
            <person name="Lv J."/>
            <person name="Arendt D."/>
            <person name="Savage R."/>
            <person name="Osoegawa K."/>
            <person name="de Jong P."/>
            <person name="Grimwood J."/>
            <person name="Chapman J.A."/>
            <person name="Shapiro H."/>
            <person name="Aerts A."/>
            <person name="Otillar R.P."/>
            <person name="Terry A.Y."/>
            <person name="Boore J.L."/>
            <person name="Grigoriev I.V."/>
            <person name="Lindberg D.R."/>
            <person name="Seaver E.C."/>
            <person name="Weisblat D.A."/>
            <person name="Putnam N.H."/>
            <person name="Rokhsar D.S."/>
        </authorList>
    </citation>
    <scope>NUCLEOTIDE SEQUENCE [LARGE SCALE GENOMIC DNA]</scope>
</reference>